<dbReference type="Proteomes" id="UP001216907">
    <property type="component" value="Unassembled WGS sequence"/>
</dbReference>
<organism evidence="1 2">
    <name type="scientific">Paludisphaera mucosa</name>
    <dbReference type="NCBI Taxonomy" id="3030827"/>
    <lineage>
        <taxon>Bacteria</taxon>
        <taxon>Pseudomonadati</taxon>
        <taxon>Planctomycetota</taxon>
        <taxon>Planctomycetia</taxon>
        <taxon>Isosphaerales</taxon>
        <taxon>Isosphaeraceae</taxon>
        <taxon>Paludisphaera</taxon>
    </lineage>
</organism>
<reference evidence="1 2" key="1">
    <citation type="submission" date="2023-03" db="EMBL/GenBank/DDBJ databases">
        <title>Paludisphaera mucosa sp. nov. a novel planctomycete from northern fen.</title>
        <authorList>
            <person name="Ivanova A."/>
        </authorList>
    </citation>
    <scope>NUCLEOTIDE SEQUENCE [LARGE SCALE GENOMIC DNA]</scope>
    <source>
        <strain evidence="1 2">Pla2</strain>
    </source>
</reference>
<keyword evidence="2" id="KW-1185">Reference proteome</keyword>
<name>A0ABT6FBY8_9BACT</name>
<evidence type="ECO:0000313" key="2">
    <source>
        <dbReference type="Proteomes" id="UP001216907"/>
    </source>
</evidence>
<sequence length="360" mass="38940">MLPAAKPILPRIVVGVALAWWGAGLARADAISNIQAGYLAQGIVTDYDAYMLADFYGVHSGLGLAYSAVTQDSGWSGASAGLYRVAGRADRIHEGIESLPRLDPPQGAEALGQELLPEAVAAYTPRVPRQVSGVGLREGREHRQVRIRDQEKLDVVLEIAAARLGCGLPRCPRHALVPGSSLDLHADHSEARGAQLDADLGRGFPFVGQPPASGSGQHRLRGVSASVEDDMVELQASSFRPKAEGLDPTILMTLDRDVGLEIPRELHHVSYPDVIDDKSLRLARSRIPFELIRSGYASVSLAGSFRSKWASLKIAPFRQAWEESGWTRLTRPKIVPMSISKSTSRDLALPDELGNLSWVI</sequence>
<accession>A0ABT6FBY8</accession>
<protein>
    <submittedName>
        <fullName evidence="1">Uncharacterized protein</fullName>
    </submittedName>
</protein>
<gene>
    <name evidence="1" type="ORF">PZE19_14040</name>
</gene>
<proteinExistence type="predicted"/>
<comment type="caution">
    <text evidence="1">The sequence shown here is derived from an EMBL/GenBank/DDBJ whole genome shotgun (WGS) entry which is preliminary data.</text>
</comment>
<dbReference type="EMBL" id="JARRAG010000002">
    <property type="protein sequence ID" value="MDG3004903.1"/>
    <property type="molecule type" value="Genomic_DNA"/>
</dbReference>
<evidence type="ECO:0000313" key="1">
    <source>
        <dbReference type="EMBL" id="MDG3004903.1"/>
    </source>
</evidence>
<dbReference type="RefSeq" id="WP_277861254.1">
    <property type="nucleotide sequence ID" value="NZ_JARRAG010000002.1"/>
</dbReference>